<organism evidence="3 4">
    <name type="scientific">Paramuricea clavata</name>
    <name type="common">Red gorgonian</name>
    <name type="synonym">Violescent sea-whip</name>
    <dbReference type="NCBI Taxonomy" id="317549"/>
    <lineage>
        <taxon>Eukaryota</taxon>
        <taxon>Metazoa</taxon>
        <taxon>Cnidaria</taxon>
        <taxon>Anthozoa</taxon>
        <taxon>Octocorallia</taxon>
        <taxon>Malacalcyonacea</taxon>
        <taxon>Plexauridae</taxon>
        <taxon>Paramuricea</taxon>
    </lineage>
</organism>
<accession>A0A6S7JB32</accession>
<keyword evidence="4" id="KW-1185">Reference proteome</keyword>
<dbReference type="Proteomes" id="UP001152795">
    <property type="component" value="Unassembled WGS sequence"/>
</dbReference>
<dbReference type="PANTHER" id="PTHR13554">
    <property type="entry name" value="26S PROTEASOME NON-ATPASE REGULATORY SUBUNIT 5-RELATED"/>
    <property type="match status" value="1"/>
</dbReference>
<comment type="similarity">
    <text evidence="1">Belongs to the proteasome subunit S5B/HSM3 family.</text>
</comment>
<dbReference type="GO" id="GO:0043248">
    <property type="term" value="P:proteasome assembly"/>
    <property type="evidence" value="ECO:0007669"/>
    <property type="project" value="InterPro"/>
</dbReference>
<evidence type="ECO:0000313" key="3">
    <source>
        <dbReference type="EMBL" id="CAB4014352.1"/>
    </source>
</evidence>
<sequence>MEAKIAQHVQILSSSTSGENVLKSLQDLNIFVDSRNLNSEQLLMLIPPSLLFRRLALNHTSEIGYCTSLLKKLLNYMKPEMIITEYEVEAMQGVNHPSVEVRELCLHQVERSAQTNSGVLKIIQNLDLVNFIIRNLGHSHMGCATVASNIVLCVSRHGDGLALLLDSHHHAEFLELMRKSHTVCFRVYELFVKMFEANQNAYEQFKPIFTNLADEINSDDVLIQMNCIELLTDLVNINEAAYRFPEEAGVNQKLYSILMSVESNPLAALLVPAIIKFFGFLSITNPVFILDKYPQFYEFIFNCITSNDPSLLAVAVDTIGAIGLSNEGLAVLFQNESRRNIMLVIGRCLQVADEQMKVHFLDCLASLFASGDTSDKNTLDLIHSLYQKLDANPLQMLFQVLKQPFNSVRKSCFKTFYNLVSYQWMLADINNIPGFFEYLLDRRTENEKECQELKYEVIKKMSLSPAVSNVFDKPSVLKLKQFVRDGAFYVGSEVSVSVDETQ</sequence>
<dbReference type="GO" id="GO:0000502">
    <property type="term" value="C:proteasome complex"/>
    <property type="evidence" value="ECO:0007669"/>
    <property type="project" value="UniProtKB-KW"/>
</dbReference>
<reference evidence="3" key="1">
    <citation type="submission" date="2020-04" db="EMBL/GenBank/DDBJ databases">
        <authorList>
            <person name="Alioto T."/>
            <person name="Alioto T."/>
            <person name="Gomez Garrido J."/>
        </authorList>
    </citation>
    <scope>NUCLEOTIDE SEQUENCE</scope>
    <source>
        <strain evidence="3">A484AB</strain>
    </source>
</reference>
<dbReference type="InterPro" id="IPR016024">
    <property type="entry name" value="ARM-type_fold"/>
</dbReference>
<gene>
    <name evidence="3" type="ORF">PACLA_8A079393</name>
</gene>
<evidence type="ECO:0000256" key="2">
    <source>
        <dbReference type="ARBA" id="ARBA00014933"/>
    </source>
</evidence>
<dbReference type="PANTHER" id="PTHR13554:SF10">
    <property type="entry name" value="26S PROTEASOME NON-ATPASE REGULATORY SUBUNIT 5"/>
    <property type="match status" value="1"/>
</dbReference>
<name>A0A6S7JB32_PARCT</name>
<evidence type="ECO:0000256" key="1">
    <source>
        <dbReference type="ARBA" id="ARBA00006823"/>
    </source>
</evidence>
<dbReference type="Gene3D" id="1.25.10.10">
    <property type="entry name" value="Leucine-rich Repeat Variant"/>
    <property type="match status" value="1"/>
</dbReference>
<comment type="caution">
    <text evidence="3">The sequence shown here is derived from an EMBL/GenBank/DDBJ whole genome shotgun (WGS) entry which is preliminary data.</text>
</comment>
<proteinExistence type="inferred from homology"/>
<dbReference type="SUPFAM" id="SSF48371">
    <property type="entry name" value="ARM repeat"/>
    <property type="match status" value="1"/>
</dbReference>
<keyword evidence="3" id="KW-0647">Proteasome</keyword>
<dbReference type="AlphaFoldDB" id="A0A6S7JB32"/>
<dbReference type="OrthoDB" id="10250600at2759"/>
<dbReference type="EMBL" id="CACRXK020008266">
    <property type="protein sequence ID" value="CAB4014352.1"/>
    <property type="molecule type" value="Genomic_DNA"/>
</dbReference>
<evidence type="ECO:0000313" key="4">
    <source>
        <dbReference type="Proteomes" id="UP001152795"/>
    </source>
</evidence>
<dbReference type="InterPro" id="IPR011989">
    <property type="entry name" value="ARM-like"/>
</dbReference>
<protein>
    <recommendedName>
        <fullName evidence="2">26S proteasome non-ATPase regulatory subunit 5</fullName>
    </recommendedName>
</protein>
<dbReference type="GO" id="GO:0005829">
    <property type="term" value="C:cytosol"/>
    <property type="evidence" value="ECO:0007669"/>
    <property type="project" value="TreeGrafter"/>
</dbReference>
<dbReference type="InterPro" id="IPR019538">
    <property type="entry name" value="PSMD5"/>
</dbReference>
<dbReference type="Pfam" id="PF10508">
    <property type="entry name" value="Proteasom_PSMB"/>
    <property type="match status" value="1"/>
</dbReference>